<dbReference type="SUPFAM" id="SSF52058">
    <property type="entry name" value="L domain-like"/>
    <property type="match status" value="1"/>
</dbReference>
<dbReference type="PROSITE" id="PS00108">
    <property type="entry name" value="PROTEIN_KINASE_ST"/>
    <property type="match status" value="1"/>
</dbReference>
<dbReference type="InterPro" id="IPR000719">
    <property type="entry name" value="Prot_kinase_dom"/>
</dbReference>
<dbReference type="PANTHER" id="PTHR27008:SF596">
    <property type="entry name" value="OS02G0215500 PROTEIN"/>
    <property type="match status" value="1"/>
</dbReference>
<dbReference type="Proteomes" id="UP001151760">
    <property type="component" value="Unassembled WGS sequence"/>
</dbReference>
<sequence length="701" mass="77336">MNDNKFSGKLGIDFAKLRDIYGINLHNNLFGGGVKFIDSLRHCSKLQWLTLSGCKFEGVLPVSIGNLSNELNFLDLGLNQLYGNLPSSIGNLVGLTYLLLDNNLFTGKIPSAIGKLQKLQIVYLWRNQLSGPIPDNIGNLSLLIELDLSSNRLEGHIPSSLGNCHHLLSLVLSENKLSGKIPKQLLQVSSLSKRLDLSQNNLSGSLSSKVGDLNMLSELDLSDNNISGDIPIRLGSCTSLSILSLKGNLFQGIIPPSFSTLRGLVKLDLSHNNLSGQIPRFLELFSLEYMNLSFNNFEGEVPMKRVFANASAFSVLGNSRLCGGLVEVGLPKCKERKTHNKRYLVFVIVFQIASLVFIVLCIVYACCKKNNNGQPSESSENERLSKLTYSQLLKATNGFSKANLIGRGGFSSVYKGIIDDEDARFVAVKVLHLQNRGAHKSFISECEAWRNIRHRNLLKIITSCSSVDFQGNDFKALVYEYMSNGSLHDWLHSRSSTSRLNLFHRIKILMDVASALDYLHNQIPVTVVHGDLKPSNILLDDAMVAHVGDFGLARFLEADSYQNSSTGIRGTIGYMPPEYGLAGDMTSSGDVYSFGILLLEVMTGKKPTDDMFNEDLTLHIFAYVALLDHVNDGIDSVLLNVFKEDATAMQQTVARSQIIQEVIVSTVKIGVSCSEGSPQQRMNMENVVPELQHILDMLQNI</sequence>
<reference evidence="15" key="2">
    <citation type="submission" date="2022-01" db="EMBL/GenBank/DDBJ databases">
        <authorList>
            <person name="Yamashiro T."/>
            <person name="Shiraishi A."/>
            <person name="Satake H."/>
            <person name="Nakayama K."/>
        </authorList>
    </citation>
    <scope>NUCLEOTIDE SEQUENCE</scope>
</reference>
<evidence type="ECO:0000256" key="13">
    <source>
        <dbReference type="SAM" id="Phobius"/>
    </source>
</evidence>
<accession>A0ABQ5EMF7</accession>
<organism evidence="15 16">
    <name type="scientific">Tanacetum coccineum</name>
    <dbReference type="NCBI Taxonomy" id="301880"/>
    <lineage>
        <taxon>Eukaryota</taxon>
        <taxon>Viridiplantae</taxon>
        <taxon>Streptophyta</taxon>
        <taxon>Embryophyta</taxon>
        <taxon>Tracheophyta</taxon>
        <taxon>Spermatophyta</taxon>
        <taxon>Magnoliopsida</taxon>
        <taxon>eudicotyledons</taxon>
        <taxon>Gunneridae</taxon>
        <taxon>Pentapetalae</taxon>
        <taxon>asterids</taxon>
        <taxon>campanulids</taxon>
        <taxon>Asterales</taxon>
        <taxon>Asteraceae</taxon>
        <taxon>Asteroideae</taxon>
        <taxon>Anthemideae</taxon>
        <taxon>Anthemidinae</taxon>
        <taxon>Tanacetum</taxon>
    </lineage>
</organism>
<dbReference type="InterPro" id="IPR008271">
    <property type="entry name" value="Ser/Thr_kinase_AS"/>
</dbReference>
<feature type="transmembrane region" description="Helical" evidence="13">
    <location>
        <begin position="343"/>
        <end position="365"/>
    </location>
</feature>
<evidence type="ECO:0000256" key="5">
    <source>
        <dbReference type="ARBA" id="ARBA00022692"/>
    </source>
</evidence>
<dbReference type="Pfam" id="PF07714">
    <property type="entry name" value="PK_Tyr_Ser-Thr"/>
    <property type="match status" value="1"/>
</dbReference>
<evidence type="ECO:0000313" key="16">
    <source>
        <dbReference type="Proteomes" id="UP001151760"/>
    </source>
</evidence>
<comment type="subcellular location">
    <subcellularLocation>
        <location evidence="1">Membrane</location>
    </subcellularLocation>
</comment>
<evidence type="ECO:0000256" key="3">
    <source>
        <dbReference type="ARBA" id="ARBA00022614"/>
    </source>
</evidence>
<comment type="caution">
    <text evidence="15">The sequence shown here is derived from an EMBL/GenBank/DDBJ whole genome shotgun (WGS) entry which is preliminary data.</text>
</comment>
<dbReference type="InterPro" id="IPR051809">
    <property type="entry name" value="Plant_receptor-like_S/T_kinase"/>
</dbReference>
<dbReference type="Pfam" id="PF13855">
    <property type="entry name" value="LRR_8"/>
    <property type="match status" value="1"/>
</dbReference>
<keyword evidence="3" id="KW-0433">Leucine-rich repeat</keyword>
<dbReference type="PANTHER" id="PTHR27008">
    <property type="entry name" value="OS04G0122200 PROTEIN"/>
    <property type="match status" value="1"/>
</dbReference>
<reference evidence="15" key="1">
    <citation type="journal article" date="2022" name="Int. J. Mol. Sci.">
        <title>Draft Genome of Tanacetum Coccineum: Genomic Comparison of Closely Related Tanacetum-Family Plants.</title>
        <authorList>
            <person name="Yamashiro T."/>
            <person name="Shiraishi A."/>
            <person name="Nakayama K."/>
            <person name="Satake H."/>
        </authorList>
    </citation>
    <scope>NUCLEOTIDE SEQUENCE</scope>
</reference>
<keyword evidence="11 13" id="KW-0472">Membrane</keyword>
<proteinExistence type="predicted"/>
<evidence type="ECO:0000259" key="14">
    <source>
        <dbReference type="PROSITE" id="PS50011"/>
    </source>
</evidence>
<dbReference type="InterPro" id="IPR003591">
    <property type="entry name" value="Leu-rich_rpt_typical-subtyp"/>
</dbReference>
<dbReference type="EMBL" id="BQNB010016460">
    <property type="protein sequence ID" value="GJT52059.1"/>
    <property type="molecule type" value="Genomic_DNA"/>
</dbReference>
<keyword evidence="6" id="KW-0677">Repeat</keyword>
<evidence type="ECO:0000256" key="10">
    <source>
        <dbReference type="ARBA" id="ARBA00022989"/>
    </source>
</evidence>
<dbReference type="Gene3D" id="3.80.10.10">
    <property type="entry name" value="Ribonuclease Inhibitor"/>
    <property type="match status" value="1"/>
</dbReference>
<evidence type="ECO:0000256" key="8">
    <source>
        <dbReference type="ARBA" id="ARBA00022777"/>
    </source>
</evidence>
<dbReference type="SMART" id="SM00369">
    <property type="entry name" value="LRR_TYP"/>
    <property type="match status" value="4"/>
</dbReference>
<keyword evidence="2" id="KW-0723">Serine/threonine-protein kinase</keyword>
<dbReference type="InterPro" id="IPR032675">
    <property type="entry name" value="LRR_dom_sf"/>
</dbReference>
<keyword evidence="4" id="KW-0808">Transferase</keyword>
<dbReference type="Pfam" id="PF00560">
    <property type="entry name" value="LRR_1"/>
    <property type="match status" value="5"/>
</dbReference>
<dbReference type="PROSITE" id="PS50011">
    <property type="entry name" value="PROTEIN_KINASE_DOM"/>
    <property type="match status" value="1"/>
</dbReference>
<keyword evidence="7 12" id="KW-0547">Nucleotide-binding</keyword>
<dbReference type="InterPro" id="IPR001245">
    <property type="entry name" value="Ser-Thr/Tyr_kinase_cat_dom"/>
</dbReference>
<dbReference type="Gene3D" id="3.30.200.20">
    <property type="entry name" value="Phosphorylase Kinase, domain 1"/>
    <property type="match status" value="1"/>
</dbReference>
<dbReference type="SUPFAM" id="SSF56112">
    <property type="entry name" value="Protein kinase-like (PK-like)"/>
    <property type="match status" value="1"/>
</dbReference>
<keyword evidence="16" id="KW-1185">Reference proteome</keyword>
<keyword evidence="10 13" id="KW-1133">Transmembrane helix</keyword>
<evidence type="ECO:0000256" key="6">
    <source>
        <dbReference type="ARBA" id="ARBA00022737"/>
    </source>
</evidence>
<keyword evidence="8" id="KW-0418">Kinase</keyword>
<evidence type="ECO:0000256" key="1">
    <source>
        <dbReference type="ARBA" id="ARBA00004370"/>
    </source>
</evidence>
<evidence type="ECO:0000313" key="15">
    <source>
        <dbReference type="EMBL" id="GJT52059.1"/>
    </source>
</evidence>
<name>A0ABQ5EMF7_9ASTR</name>
<dbReference type="InterPro" id="IPR011009">
    <property type="entry name" value="Kinase-like_dom_sf"/>
</dbReference>
<keyword evidence="5 13" id="KW-0812">Transmembrane</keyword>
<protein>
    <submittedName>
        <fullName evidence="15">Receptor kinase-like protein Xa21</fullName>
    </submittedName>
</protein>
<dbReference type="PROSITE" id="PS00107">
    <property type="entry name" value="PROTEIN_KINASE_ATP"/>
    <property type="match status" value="1"/>
</dbReference>
<feature type="domain" description="Protein kinase" evidence="14">
    <location>
        <begin position="399"/>
        <end position="695"/>
    </location>
</feature>
<evidence type="ECO:0000256" key="4">
    <source>
        <dbReference type="ARBA" id="ARBA00022679"/>
    </source>
</evidence>
<dbReference type="Gene3D" id="1.10.510.10">
    <property type="entry name" value="Transferase(Phosphotransferase) domain 1"/>
    <property type="match status" value="1"/>
</dbReference>
<evidence type="ECO:0000256" key="2">
    <source>
        <dbReference type="ARBA" id="ARBA00022527"/>
    </source>
</evidence>
<dbReference type="SMART" id="SM00220">
    <property type="entry name" value="S_TKc"/>
    <property type="match status" value="1"/>
</dbReference>
<dbReference type="InterPro" id="IPR001611">
    <property type="entry name" value="Leu-rich_rpt"/>
</dbReference>
<keyword evidence="9 12" id="KW-0067">ATP-binding</keyword>
<evidence type="ECO:0000256" key="12">
    <source>
        <dbReference type="PROSITE-ProRule" id="PRU10141"/>
    </source>
</evidence>
<evidence type="ECO:0000256" key="7">
    <source>
        <dbReference type="ARBA" id="ARBA00022741"/>
    </source>
</evidence>
<evidence type="ECO:0000256" key="9">
    <source>
        <dbReference type="ARBA" id="ARBA00022840"/>
    </source>
</evidence>
<dbReference type="InterPro" id="IPR017441">
    <property type="entry name" value="Protein_kinase_ATP_BS"/>
</dbReference>
<feature type="binding site" evidence="12">
    <location>
        <position position="429"/>
    </location>
    <ligand>
        <name>ATP</name>
        <dbReference type="ChEBI" id="CHEBI:30616"/>
    </ligand>
</feature>
<gene>
    <name evidence="15" type="ORF">Tco_0978216</name>
</gene>
<evidence type="ECO:0000256" key="11">
    <source>
        <dbReference type="ARBA" id="ARBA00023136"/>
    </source>
</evidence>